<keyword evidence="2" id="KW-1133">Transmembrane helix</keyword>
<evidence type="ECO:0000256" key="2">
    <source>
        <dbReference type="SAM" id="Phobius"/>
    </source>
</evidence>
<reference evidence="3" key="1">
    <citation type="submission" date="2020-02" db="EMBL/GenBank/DDBJ databases">
        <authorList>
            <person name="Meier V. D."/>
        </authorList>
    </citation>
    <scope>NUCLEOTIDE SEQUENCE</scope>
    <source>
        <strain evidence="3">AVDCRST_MAG77</strain>
    </source>
</reference>
<name>A0A6J4IRX7_9CHLR</name>
<evidence type="ECO:0000313" key="3">
    <source>
        <dbReference type="EMBL" id="CAA9257800.1"/>
    </source>
</evidence>
<keyword evidence="2" id="KW-0472">Membrane</keyword>
<dbReference type="AlphaFoldDB" id="A0A6J4IRX7"/>
<dbReference type="EMBL" id="CADCTC010000146">
    <property type="protein sequence ID" value="CAA9257800.1"/>
    <property type="molecule type" value="Genomic_DNA"/>
</dbReference>
<protein>
    <submittedName>
        <fullName evidence="3">Cobalt-zinc-cadmium resistance protein</fullName>
    </submittedName>
</protein>
<organism evidence="3">
    <name type="scientific">uncultured Chloroflexota bacterium</name>
    <dbReference type="NCBI Taxonomy" id="166587"/>
    <lineage>
        <taxon>Bacteria</taxon>
        <taxon>Bacillati</taxon>
        <taxon>Chloroflexota</taxon>
        <taxon>environmental samples</taxon>
    </lineage>
</organism>
<gene>
    <name evidence="3" type="ORF">AVDCRST_MAG77-2423</name>
</gene>
<accession>A0A6J4IRX7</accession>
<evidence type="ECO:0000256" key="1">
    <source>
        <dbReference type="SAM" id="MobiDB-lite"/>
    </source>
</evidence>
<feature type="region of interest" description="Disordered" evidence="1">
    <location>
        <begin position="1"/>
        <end position="40"/>
    </location>
</feature>
<keyword evidence="2" id="KW-0812">Transmembrane</keyword>
<sequence>MMSSGAAPTWPTAPFQGTKPAQKRVRPSGTAPPSEFRSAKTHPRWALLSILAAVVTIGLKLLAYWLTGSVAWWW</sequence>
<feature type="transmembrane region" description="Helical" evidence="2">
    <location>
        <begin position="45"/>
        <end position="66"/>
    </location>
</feature>
<proteinExistence type="predicted"/>